<gene>
    <name evidence="4" type="ORF">VSDG_00850</name>
</gene>
<keyword evidence="2" id="KW-1133">Transmembrane helix</keyword>
<proteinExistence type="predicted"/>
<feature type="region of interest" description="Disordered" evidence="1">
    <location>
        <begin position="276"/>
        <end position="321"/>
    </location>
</feature>
<evidence type="ECO:0000256" key="2">
    <source>
        <dbReference type="SAM" id="Phobius"/>
    </source>
</evidence>
<dbReference type="AlphaFoldDB" id="A0A423WLE8"/>
<keyword evidence="2" id="KW-0812">Transmembrane</keyword>
<dbReference type="Pfam" id="PF24535">
    <property type="entry name" value="DUF7598"/>
    <property type="match status" value="1"/>
</dbReference>
<dbReference type="InterPro" id="IPR056019">
    <property type="entry name" value="DUF7598"/>
</dbReference>
<keyword evidence="5" id="KW-1185">Reference proteome</keyword>
<feature type="transmembrane region" description="Helical" evidence="2">
    <location>
        <begin position="52"/>
        <end position="72"/>
    </location>
</feature>
<comment type="caution">
    <text evidence="4">The sequence shown here is derived from an EMBL/GenBank/DDBJ whole genome shotgun (WGS) entry which is preliminary data.</text>
</comment>
<dbReference type="Proteomes" id="UP000284375">
    <property type="component" value="Unassembled WGS sequence"/>
</dbReference>
<protein>
    <recommendedName>
        <fullName evidence="3">DUF7598 domain-containing protein</fullName>
    </recommendedName>
</protein>
<evidence type="ECO:0000259" key="3">
    <source>
        <dbReference type="Pfam" id="PF24535"/>
    </source>
</evidence>
<feature type="transmembrane region" description="Helical" evidence="2">
    <location>
        <begin position="20"/>
        <end position="45"/>
    </location>
</feature>
<dbReference type="STRING" id="252740.A0A423WLE8"/>
<organism evidence="4 5">
    <name type="scientific">Cytospora chrysosperma</name>
    <name type="common">Cytospora canker fungus</name>
    <name type="synonym">Sphaeria chrysosperma</name>
    <dbReference type="NCBI Taxonomy" id="252740"/>
    <lineage>
        <taxon>Eukaryota</taxon>
        <taxon>Fungi</taxon>
        <taxon>Dikarya</taxon>
        <taxon>Ascomycota</taxon>
        <taxon>Pezizomycotina</taxon>
        <taxon>Sordariomycetes</taxon>
        <taxon>Sordariomycetidae</taxon>
        <taxon>Diaporthales</taxon>
        <taxon>Cytosporaceae</taxon>
        <taxon>Cytospora</taxon>
    </lineage>
</organism>
<name>A0A423WLE8_CYTCH</name>
<keyword evidence="2" id="KW-0472">Membrane</keyword>
<evidence type="ECO:0000313" key="5">
    <source>
        <dbReference type="Proteomes" id="UP000284375"/>
    </source>
</evidence>
<dbReference type="EMBL" id="LJZO01000002">
    <property type="protein sequence ID" value="ROW04238.1"/>
    <property type="molecule type" value="Genomic_DNA"/>
</dbReference>
<accession>A0A423WLE8</accession>
<sequence length="336" mass="37219">MAIKMINMSEGARWLGPAWWILQTLRVCNIISLLSIAASSVVMVIKTEIVNNFFFFQAFSHFITCGVALVLITSELPQPAFVREFYRRNWPIFSTVDACNRGHSLAWLGAWMAALGVWTMGSLNADGLVGKLSLPLWRLTLGSGILAVVFGSFNGIVSALFRNGPQGITVRMVREHGANVYNVRTMVMPPAYDLEGRASPSLGAAGGGSHRSNNSSHNEKRYNAAHRFSYKFTPNFSHGFKQNRVTRLFAKDRKPQISGPIIQHHRQDDDVEALNHPQHQEVSPGSPESGRGSWEAHDRASPIAPHVQRPPTALHPAYTGGARSSYYSEVSHLNRF</sequence>
<evidence type="ECO:0000313" key="4">
    <source>
        <dbReference type="EMBL" id="ROW04238.1"/>
    </source>
</evidence>
<evidence type="ECO:0000256" key="1">
    <source>
        <dbReference type="SAM" id="MobiDB-lite"/>
    </source>
</evidence>
<reference evidence="4 5" key="1">
    <citation type="submission" date="2015-09" db="EMBL/GenBank/DDBJ databases">
        <title>Host preference determinants of Valsa canker pathogens revealed by comparative genomics.</title>
        <authorList>
            <person name="Yin Z."/>
            <person name="Huang L."/>
        </authorList>
    </citation>
    <scope>NUCLEOTIDE SEQUENCE [LARGE SCALE GENOMIC DNA]</scope>
    <source>
        <strain evidence="4 5">YSFL</strain>
    </source>
</reference>
<feature type="domain" description="DUF7598" evidence="3">
    <location>
        <begin position="19"/>
        <end position="159"/>
    </location>
</feature>
<dbReference type="OrthoDB" id="5327148at2759"/>
<feature type="transmembrane region" description="Helical" evidence="2">
    <location>
        <begin position="136"/>
        <end position="161"/>
    </location>
</feature>